<evidence type="ECO:0000313" key="10">
    <source>
        <dbReference type="Proteomes" id="UP000594771"/>
    </source>
</evidence>
<evidence type="ECO:0000259" key="7">
    <source>
        <dbReference type="SMART" id="SM00226"/>
    </source>
</evidence>
<reference evidence="8" key="2">
    <citation type="submission" date="2022-09" db="EMBL/GenBank/DDBJ databases">
        <title>Aerococcus urinae taxonomy study.</title>
        <authorList>
            <person name="Christensen J."/>
            <person name="Senneby E."/>
        </authorList>
    </citation>
    <scope>NUCLEOTIDE SEQUENCE</scope>
    <source>
        <strain evidence="8">NLD-066-U95</strain>
    </source>
</reference>
<accession>A0A0X8FDI6</accession>
<dbReference type="Pfam" id="PF01451">
    <property type="entry name" value="LMWPc"/>
    <property type="match status" value="1"/>
</dbReference>
<dbReference type="InterPro" id="IPR017867">
    <property type="entry name" value="Tyr_phospatase_low_mol_wt"/>
</dbReference>
<dbReference type="PANTHER" id="PTHR11717:SF7">
    <property type="entry name" value="LOW MOLECULAR WEIGHT PHOSPHOTYROSINE PROTEIN PHOSPHATASE"/>
    <property type="match status" value="1"/>
</dbReference>
<feature type="domain" description="Phosphotyrosine protein phosphatase I" evidence="7">
    <location>
        <begin position="2"/>
        <end position="145"/>
    </location>
</feature>
<sequence>MIRICFVCLGNICRSPMAEALMREAVKENHWKNVVQVESAAISDWEIGNGVHPGSRAILERKGIPWEDLISSPLTEKIIQEADLLIGMDDQNIADIKRLGADPEKVFRLMDFTDQGGIIDDPWYTGKFELTFEKVSQGIQGLCDYLKENYPQQLNQSF</sequence>
<dbReference type="PRINTS" id="PR00719">
    <property type="entry name" value="LMWPTPASE"/>
</dbReference>
<dbReference type="EC" id="3.1.3.48" evidence="2"/>
<comment type="catalytic activity">
    <reaction evidence="5">
        <text>O-phospho-L-tyrosyl-[protein] + H2O = L-tyrosyl-[protein] + phosphate</text>
        <dbReference type="Rhea" id="RHEA:10684"/>
        <dbReference type="Rhea" id="RHEA-COMP:10136"/>
        <dbReference type="Rhea" id="RHEA-COMP:20101"/>
        <dbReference type="ChEBI" id="CHEBI:15377"/>
        <dbReference type="ChEBI" id="CHEBI:43474"/>
        <dbReference type="ChEBI" id="CHEBI:46858"/>
        <dbReference type="ChEBI" id="CHEBI:61978"/>
        <dbReference type="EC" id="3.1.3.48"/>
    </reaction>
</comment>
<dbReference type="SUPFAM" id="SSF52788">
    <property type="entry name" value="Phosphotyrosine protein phosphatases I"/>
    <property type="match status" value="1"/>
</dbReference>
<dbReference type="GeneID" id="35767991"/>
<dbReference type="Proteomes" id="UP001069145">
    <property type="component" value="Unassembled WGS sequence"/>
</dbReference>
<dbReference type="GO" id="GO:0004725">
    <property type="term" value="F:protein tyrosine phosphatase activity"/>
    <property type="evidence" value="ECO:0007669"/>
    <property type="project" value="UniProtKB-EC"/>
</dbReference>
<dbReference type="Proteomes" id="UP000594771">
    <property type="component" value="Chromosome"/>
</dbReference>
<name>A0A0X8FDI6_9LACT</name>
<gene>
    <name evidence="9" type="ORF">I6G68_08260</name>
    <name evidence="8" type="ORF">ODY43_06730</name>
</gene>
<dbReference type="InterPro" id="IPR036196">
    <property type="entry name" value="Ptyr_pPase_sf"/>
</dbReference>
<reference evidence="9 10" key="1">
    <citation type="submission" date="2020-12" db="EMBL/GenBank/DDBJ databases">
        <title>FDA dAtabase for Regulatory Grade micrObial Sequences (FDA-ARGOS): Supporting development and validation of Infectious Disease Dx tests.</title>
        <authorList>
            <person name="Sproer C."/>
            <person name="Gronow S."/>
            <person name="Severitt S."/>
            <person name="Schroder I."/>
            <person name="Tallon L."/>
            <person name="Sadzewicz L."/>
            <person name="Zhao X."/>
            <person name="Boylan J."/>
            <person name="Ott S."/>
            <person name="Bowen H."/>
            <person name="Vavikolanu K."/>
            <person name="Mehta A."/>
            <person name="Aluvathingal J."/>
            <person name="Nadendla S."/>
            <person name="Lowell S."/>
            <person name="Myers T."/>
            <person name="Yan Y."/>
            <person name="Sichtig H."/>
        </authorList>
    </citation>
    <scope>NUCLEOTIDE SEQUENCE [LARGE SCALE GENOMIC DNA]</scope>
    <source>
        <strain evidence="9 10">FDAARGOS_911</strain>
    </source>
</reference>
<keyword evidence="3" id="KW-0378">Hydrolase</keyword>
<dbReference type="CDD" id="cd16343">
    <property type="entry name" value="LMWPTP"/>
    <property type="match status" value="1"/>
</dbReference>
<protein>
    <recommendedName>
        <fullName evidence="2">protein-tyrosine-phosphatase</fullName>
        <ecNumber evidence="2">3.1.3.48</ecNumber>
    </recommendedName>
</protein>
<dbReference type="InterPro" id="IPR050438">
    <property type="entry name" value="LMW_PTPase"/>
</dbReference>
<comment type="similarity">
    <text evidence="1">Belongs to the low molecular weight phosphotyrosine protein phosphatase family.</text>
</comment>
<proteinExistence type="inferred from homology"/>
<evidence type="ECO:0000256" key="2">
    <source>
        <dbReference type="ARBA" id="ARBA00013064"/>
    </source>
</evidence>
<feature type="active site" description="Proton donor" evidence="6">
    <location>
        <position position="121"/>
    </location>
</feature>
<evidence type="ECO:0000313" key="8">
    <source>
        <dbReference type="EMBL" id="MCY3053680.1"/>
    </source>
</evidence>
<dbReference type="PANTHER" id="PTHR11717">
    <property type="entry name" value="LOW MOLECULAR WEIGHT PROTEIN TYROSINE PHOSPHATASE"/>
    <property type="match status" value="1"/>
</dbReference>
<dbReference type="KEGG" id="aun:AWM73_01790"/>
<dbReference type="AlphaFoldDB" id="A0A0X8FDI6"/>
<dbReference type="OrthoDB" id="9784339at2"/>
<dbReference type="EMBL" id="JAOTML010000007">
    <property type="protein sequence ID" value="MCY3053680.1"/>
    <property type="molecule type" value="Genomic_DNA"/>
</dbReference>
<evidence type="ECO:0000256" key="6">
    <source>
        <dbReference type="PIRSR" id="PIRSR617867-1"/>
    </source>
</evidence>
<keyword evidence="4" id="KW-0904">Protein phosphatase</keyword>
<organism evidence="9 10">
    <name type="scientific">Aerococcus urinae</name>
    <dbReference type="NCBI Taxonomy" id="1376"/>
    <lineage>
        <taxon>Bacteria</taxon>
        <taxon>Bacillati</taxon>
        <taxon>Bacillota</taxon>
        <taxon>Bacilli</taxon>
        <taxon>Lactobacillales</taxon>
        <taxon>Aerococcaceae</taxon>
        <taxon>Aerococcus</taxon>
    </lineage>
</organism>
<feature type="active site" evidence="6">
    <location>
        <position position="14"/>
    </location>
</feature>
<evidence type="ECO:0000256" key="3">
    <source>
        <dbReference type="ARBA" id="ARBA00022801"/>
    </source>
</evidence>
<keyword evidence="11" id="KW-1185">Reference proteome</keyword>
<dbReference type="RefSeq" id="WP_060777816.1">
    <property type="nucleotide sequence ID" value="NZ_CAJHLF010000001.1"/>
</dbReference>
<evidence type="ECO:0000313" key="11">
    <source>
        <dbReference type="Proteomes" id="UP001069145"/>
    </source>
</evidence>
<dbReference type="EMBL" id="CP065662">
    <property type="protein sequence ID" value="QPS01349.1"/>
    <property type="molecule type" value="Genomic_DNA"/>
</dbReference>
<evidence type="ECO:0000256" key="5">
    <source>
        <dbReference type="ARBA" id="ARBA00051722"/>
    </source>
</evidence>
<feature type="active site" description="Nucleophile" evidence="6">
    <location>
        <position position="8"/>
    </location>
</feature>
<evidence type="ECO:0000256" key="1">
    <source>
        <dbReference type="ARBA" id="ARBA00011063"/>
    </source>
</evidence>
<evidence type="ECO:0000256" key="4">
    <source>
        <dbReference type="ARBA" id="ARBA00022912"/>
    </source>
</evidence>
<evidence type="ECO:0000313" key="9">
    <source>
        <dbReference type="EMBL" id="QPS01349.1"/>
    </source>
</evidence>
<dbReference type="SMART" id="SM00226">
    <property type="entry name" value="LMWPc"/>
    <property type="match status" value="1"/>
</dbReference>
<dbReference type="Gene3D" id="3.40.50.2300">
    <property type="match status" value="1"/>
</dbReference>
<dbReference type="InterPro" id="IPR023485">
    <property type="entry name" value="Ptyr_pPase"/>
</dbReference>